<dbReference type="InterPro" id="IPR014729">
    <property type="entry name" value="Rossmann-like_a/b/a_fold"/>
</dbReference>
<comment type="subcellular location">
    <subcellularLocation>
        <location evidence="1 13">Cytoplasm</location>
    </subcellularLocation>
</comment>
<dbReference type="EC" id="6.1.1.16" evidence="13"/>
<evidence type="ECO:0000256" key="7">
    <source>
        <dbReference type="ARBA" id="ARBA00022741"/>
    </source>
</evidence>
<keyword evidence="5 13" id="KW-0436">Ligase</keyword>
<evidence type="ECO:0000256" key="3">
    <source>
        <dbReference type="ARBA" id="ARBA00011245"/>
    </source>
</evidence>
<keyword evidence="8 13" id="KW-0862">Zinc</keyword>
<dbReference type="InterPro" id="IPR009080">
    <property type="entry name" value="tRNAsynth_Ia_anticodon-bd"/>
</dbReference>
<dbReference type="GO" id="GO:0005829">
    <property type="term" value="C:cytosol"/>
    <property type="evidence" value="ECO:0007669"/>
    <property type="project" value="TreeGrafter"/>
</dbReference>
<comment type="subunit">
    <text evidence="3 13">Monomer.</text>
</comment>
<dbReference type="HAMAP" id="MF_00041">
    <property type="entry name" value="Cys_tRNA_synth"/>
    <property type="match status" value="1"/>
</dbReference>
<evidence type="ECO:0000259" key="14">
    <source>
        <dbReference type="SMART" id="SM00840"/>
    </source>
</evidence>
<keyword evidence="10 13" id="KW-0648">Protein biosynthesis</keyword>
<dbReference type="FunFam" id="3.40.50.620:FF:000009">
    <property type="entry name" value="Cysteine--tRNA ligase"/>
    <property type="match status" value="1"/>
</dbReference>
<dbReference type="SUPFAM" id="SSF47323">
    <property type="entry name" value="Anticodon-binding domain of a subclass of class I aminoacyl-tRNA synthetases"/>
    <property type="match status" value="1"/>
</dbReference>
<dbReference type="EMBL" id="JACOPL010000010">
    <property type="protein sequence ID" value="MBC5726066.1"/>
    <property type="molecule type" value="Genomic_DNA"/>
</dbReference>
<comment type="cofactor">
    <cofactor evidence="13">
        <name>Zn(2+)</name>
        <dbReference type="ChEBI" id="CHEBI:29105"/>
    </cofactor>
    <text evidence="13">Binds 1 zinc ion per subunit.</text>
</comment>
<evidence type="ECO:0000256" key="6">
    <source>
        <dbReference type="ARBA" id="ARBA00022723"/>
    </source>
</evidence>
<dbReference type="Pfam" id="PF09190">
    <property type="entry name" value="DALR_2"/>
    <property type="match status" value="1"/>
</dbReference>
<evidence type="ECO:0000256" key="11">
    <source>
        <dbReference type="ARBA" id="ARBA00023146"/>
    </source>
</evidence>
<proteinExistence type="inferred from homology"/>
<keyword evidence="7 13" id="KW-0547">Nucleotide-binding</keyword>
<evidence type="ECO:0000256" key="12">
    <source>
        <dbReference type="ARBA" id="ARBA00047398"/>
    </source>
</evidence>
<dbReference type="GO" id="GO:0005524">
    <property type="term" value="F:ATP binding"/>
    <property type="evidence" value="ECO:0007669"/>
    <property type="project" value="UniProtKB-UniRule"/>
</dbReference>
<protein>
    <recommendedName>
        <fullName evidence="13">Cysteine--tRNA ligase</fullName>
        <ecNumber evidence="13">6.1.1.16</ecNumber>
    </recommendedName>
    <alternativeName>
        <fullName evidence="13">Cysteinyl-tRNA synthetase</fullName>
        <shortName evidence="13">CysRS</shortName>
    </alternativeName>
</protein>
<dbReference type="SUPFAM" id="SSF52374">
    <property type="entry name" value="Nucleotidylyl transferase"/>
    <property type="match status" value="1"/>
</dbReference>
<evidence type="ECO:0000256" key="5">
    <source>
        <dbReference type="ARBA" id="ARBA00022598"/>
    </source>
</evidence>
<dbReference type="CDD" id="cd00672">
    <property type="entry name" value="CysRS_core"/>
    <property type="match status" value="1"/>
</dbReference>
<keyword evidence="9 13" id="KW-0067">ATP-binding</keyword>
<feature type="binding site" evidence="13">
    <location>
        <position position="269"/>
    </location>
    <ligand>
        <name>ATP</name>
        <dbReference type="ChEBI" id="CHEBI:30616"/>
    </ligand>
</feature>
<feature type="short sequence motif" description="'HIGH' region" evidence="13">
    <location>
        <begin position="29"/>
        <end position="39"/>
    </location>
</feature>
<accession>A0A923LX74</accession>
<dbReference type="NCBIfam" id="TIGR00435">
    <property type="entry name" value="cysS"/>
    <property type="match status" value="1"/>
</dbReference>
<feature type="binding site" evidence="13">
    <location>
        <position position="27"/>
    </location>
    <ligand>
        <name>Zn(2+)</name>
        <dbReference type="ChEBI" id="CHEBI:29105"/>
    </ligand>
</feature>
<comment type="caution">
    <text evidence="15">The sequence shown here is derived from an EMBL/GenBank/DDBJ whole genome shotgun (WGS) entry which is preliminary data.</text>
</comment>
<keyword evidence="4 13" id="KW-0963">Cytoplasm</keyword>
<feature type="binding site" evidence="13">
    <location>
        <position position="209"/>
    </location>
    <ligand>
        <name>Zn(2+)</name>
        <dbReference type="ChEBI" id="CHEBI:29105"/>
    </ligand>
</feature>
<keyword evidence="6 13" id="KW-0479">Metal-binding</keyword>
<dbReference type="InterPro" id="IPR015273">
    <property type="entry name" value="Cys-tRNA-synt_Ia_DALR"/>
</dbReference>
<comment type="catalytic activity">
    <reaction evidence="12 13">
        <text>tRNA(Cys) + L-cysteine + ATP = L-cysteinyl-tRNA(Cys) + AMP + diphosphate</text>
        <dbReference type="Rhea" id="RHEA:17773"/>
        <dbReference type="Rhea" id="RHEA-COMP:9661"/>
        <dbReference type="Rhea" id="RHEA-COMP:9679"/>
        <dbReference type="ChEBI" id="CHEBI:30616"/>
        <dbReference type="ChEBI" id="CHEBI:33019"/>
        <dbReference type="ChEBI" id="CHEBI:35235"/>
        <dbReference type="ChEBI" id="CHEBI:78442"/>
        <dbReference type="ChEBI" id="CHEBI:78517"/>
        <dbReference type="ChEBI" id="CHEBI:456215"/>
        <dbReference type="EC" id="6.1.1.16"/>
    </reaction>
</comment>
<dbReference type="RefSeq" id="WP_107631265.1">
    <property type="nucleotide sequence ID" value="NZ_JACOPL010000010.1"/>
</dbReference>
<sequence>MKLFNTLTRQKEEFVPITPGEVKMYSCGPTVYNYFHVGNARPFIVFDLLRRYFEYRGYKVQFVQNFTDIDDKVINKANEEGVTYDVIADRYIKEYYTDAEGLGIGKATVHPRATETMDAIIGIVQKLLDTGHAYLAPNGDVYFRTKSDPDYGKLCHQPMEELQAGARISVGEQKEDPMDFAVWKAAKPGEPAWDTPWGSKGRPGWHIECSAMVNKYLGPTIDIHSGGLDLIFPHHENEIAQSECANGCAFAHYWLHNGFLTIDNEKMSKSKGNFFMVRDAAKEFGYETIRMFMLSAHYRTPLNYSAESLEMNKASLARLYEARNNMEFRISKAEGDAMTAEESAKLETLAAYKQKFIDAMDDDLNTADALSAVFELTREINAWMGAHQDATKAFLTAAHSLFMELTGVLNLVQKREDAAADPDADRIETLIAQRAAAKKEKNFAEADRIRDELAAMGVTIKDTRQGTQWSRA</sequence>
<feature type="binding site" evidence="13">
    <location>
        <position position="234"/>
    </location>
    <ligand>
        <name>Zn(2+)</name>
        <dbReference type="ChEBI" id="CHEBI:29105"/>
    </ligand>
</feature>
<dbReference type="PANTHER" id="PTHR10890:SF3">
    <property type="entry name" value="CYSTEINE--TRNA LIGASE, CYTOPLASMIC"/>
    <property type="match status" value="1"/>
</dbReference>
<dbReference type="Gene3D" id="1.20.120.1910">
    <property type="entry name" value="Cysteine-tRNA ligase, C-terminal anti-codon recognition domain"/>
    <property type="match status" value="1"/>
</dbReference>
<feature type="domain" description="Cysteinyl-tRNA synthetase class Ia DALR" evidence="14">
    <location>
        <begin position="355"/>
        <end position="420"/>
    </location>
</feature>
<dbReference type="AlphaFoldDB" id="A0A923LX74"/>
<dbReference type="GO" id="GO:0008270">
    <property type="term" value="F:zinc ion binding"/>
    <property type="evidence" value="ECO:0007669"/>
    <property type="project" value="UniProtKB-UniRule"/>
</dbReference>
<dbReference type="PANTHER" id="PTHR10890">
    <property type="entry name" value="CYSTEINYL-TRNA SYNTHETASE"/>
    <property type="match status" value="1"/>
</dbReference>
<dbReference type="GO" id="GO:0004817">
    <property type="term" value="F:cysteine-tRNA ligase activity"/>
    <property type="evidence" value="ECO:0007669"/>
    <property type="project" value="UniProtKB-UniRule"/>
</dbReference>
<dbReference type="InterPro" id="IPR056411">
    <property type="entry name" value="CysS_C"/>
</dbReference>
<dbReference type="Pfam" id="PF01406">
    <property type="entry name" value="tRNA-synt_1e"/>
    <property type="match status" value="1"/>
</dbReference>
<keyword evidence="11 13" id="KW-0030">Aminoacyl-tRNA synthetase</keyword>
<gene>
    <name evidence="13" type="primary">cysS</name>
    <name evidence="15" type="ORF">H8S45_11435</name>
</gene>
<evidence type="ECO:0000256" key="10">
    <source>
        <dbReference type="ARBA" id="ARBA00022917"/>
    </source>
</evidence>
<reference evidence="15" key="1">
    <citation type="submission" date="2020-08" db="EMBL/GenBank/DDBJ databases">
        <title>Genome public.</title>
        <authorList>
            <person name="Liu C."/>
            <person name="Sun Q."/>
        </authorList>
    </citation>
    <scope>NUCLEOTIDE SEQUENCE</scope>
    <source>
        <strain evidence="15">NSJ-28</strain>
    </source>
</reference>
<dbReference type="InterPro" id="IPR024909">
    <property type="entry name" value="Cys-tRNA/MSH_ligase"/>
</dbReference>
<dbReference type="Gene3D" id="3.40.50.620">
    <property type="entry name" value="HUPs"/>
    <property type="match status" value="1"/>
</dbReference>
<evidence type="ECO:0000256" key="13">
    <source>
        <dbReference type="HAMAP-Rule" id="MF_00041"/>
    </source>
</evidence>
<evidence type="ECO:0000313" key="16">
    <source>
        <dbReference type="Proteomes" id="UP000606499"/>
    </source>
</evidence>
<evidence type="ECO:0000256" key="9">
    <source>
        <dbReference type="ARBA" id="ARBA00022840"/>
    </source>
</evidence>
<dbReference type="InterPro" id="IPR032678">
    <property type="entry name" value="tRNA-synt_1_cat_dom"/>
</dbReference>
<dbReference type="Pfam" id="PF23493">
    <property type="entry name" value="CysS_C"/>
    <property type="match status" value="1"/>
</dbReference>
<evidence type="ECO:0000256" key="1">
    <source>
        <dbReference type="ARBA" id="ARBA00004496"/>
    </source>
</evidence>
<evidence type="ECO:0000256" key="2">
    <source>
        <dbReference type="ARBA" id="ARBA00005594"/>
    </source>
</evidence>
<dbReference type="PRINTS" id="PR00983">
    <property type="entry name" value="TRNASYNTHCYS"/>
</dbReference>
<organism evidence="15 16">
    <name type="scientific">Agathobaculum faecis</name>
    <dbReference type="NCBI Taxonomy" id="2763013"/>
    <lineage>
        <taxon>Bacteria</taxon>
        <taxon>Bacillati</taxon>
        <taxon>Bacillota</taxon>
        <taxon>Clostridia</taxon>
        <taxon>Eubacteriales</taxon>
        <taxon>Butyricicoccaceae</taxon>
        <taxon>Agathobaculum</taxon>
    </lineage>
</organism>
<evidence type="ECO:0000256" key="4">
    <source>
        <dbReference type="ARBA" id="ARBA00022490"/>
    </source>
</evidence>
<evidence type="ECO:0000256" key="8">
    <source>
        <dbReference type="ARBA" id="ARBA00022833"/>
    </source>
</evidence>
<keyword evidence="16" id="KW-1185">Reference proteome</keyword>
<name>A0A923LX74_9FIRM</name>
<evidence type="ECO:0000313" key="15">
    <source>
        <dbReference type="EMBL" id="MBC5726066.1"/>
    </source>
</evidence>
<dbReference type="Proteomes" id="UP000606499">
    <property type="component" value="Unassembled WGS sequence"/>
</dbReference>
<comment type="similarity">
    <text evidence="2 13">Belongs to the class-I aminoacyl-tRNA synthetase family.</text>
</comment>
<feature type="binding site" evidence="13">
    <location>
        <position position="238"/>
    </location>
    <ligand>
        <name>Zn(2+)</name>
        <dbReference type="ChEBI" id="CHEBI:29105"/>
    </ligand>
</feature>
<feature type="short sequence motif" description="'KMSKS' region" evidence="13">
    <location>
        <begin position="266"/>
        <end position="270"/>
    </location>
</feature>
<dbReference type="InterPro" id="IPR015803">
    <property type="entry name" value="Cys-tRNA-ligase"/>
</dbReference>
<dbReference type="SMART" id="SM00840">
    <property type="entry name" value="DALR_2"/>
    <property type="match status" value="1"/>
</dbReference>
<dbReference type="GO" id="GO:0006423">
    <property type="term" value="P:cysteinyl-tRNA aminoacylation"/>
    <property type="evidence" value="ECO:0007669"/>
    <property type="project" value="UniProtKB-UniRule"/>
</dbReference>